<evidence type="ECO:0000259" key="1">
    <source>
        <dbReference type="PROSITE" id="PS50234"/>
    </source>
</evidence>
<accession>X1RY49</accession>
<dbReference type="CDD" id="cd00198">
    <property type="entry name" value="vWFA"/>
    <property type="match status" value="1"/>
</dbReference>
<protein>
    <recommendedName>
        <fullName evidence="1">VWFA domain-containing protein</fullName>
    </recommendedName>
</protein>
<dbReference type="AlphaFoldDB" id="X1RY49"/>
<dbReference type="Gene3D" id="3.40.50.410">
    <property type="entry name" value="von Willebrand factor, type A domain"/>
    <property type="match status" value="1"/>
</dbReference>
<dbReference type="PANTHER" id="PTHR12695:SF2">
    <property type="entry name" value="GENERAL TRANSCRIPTION FACTOR IIH SUBUNIT 2-RELATED"/>
    <property type="match status" value="1"/>
</dbReference>
<feature type="non-terminal residue" evidence="2">
    <location>
        <position position="330"/>
    </location>
</feature>
<dbReference type="PROSITE" id="PS50234">
    <property type="entry name" value="VWFA"/>
    <property type="match status" value="1"/>
</dbReference>
<comment type="caution">
    <text evidence="2">The sequence shown here is derived from an EMBL/GenBank/DDBJ whole genome shotgun (WGS) entry which is preliminary data.</text>
</comment>
<organism evidence="2">
    <name type="scientific">marine sediment metagenome</name>
    <dbReference type="NCBI Taxonomy" id="412755"/>
    <lineage>
        <taxon>unclassified sequences</taxon>
        <taxon>metagenomes</taxon>
        <taxon>ecological metagenomes</taxon>
    </lineage>
</organism>
<dbReference type="GO" id="GO:0006289">
    <property type="term" value="P:nucleotide-excision repair"/>
    <property type="evidence" value="ECO:0007669"/>
    <property type="project" value="TreeGrafter"/>
</dbReference>
<dbReference type="Pfam" id="PF13519">
    <property type="entry name" value="VWA_2"/>
    <property type="match status" value="1"/>
</dbReference>
<dbReference type="EMBL" id="BARW01006048">
    <property type="protein sequence ID" value="GAI85702.1"/>
    <property type="molecule type" value="Genomic_DNA"/>
</dbReference>
<name>X1RY49_9ZZZZ</name>
<dbReference type="InterPro" id="IPR013083">
    <property type="entry name" value="Znf_RING/FYVE/PHD"/>
</dbReference>
<feature type="domain" description="VWFA" evidence="1">
    <location>
        <begin position="8"/>
        <end position="189"/>
    </location>
</feature>
<gene>
    <name evidence="2" type="ORF">S12H4_12655</name>
</gene>
<evidence type="ECO:0000313" key="2">
    <source>
        <dbReference type="EMBL" id="GAI85702.1"/>
    </source>
</evidence>
<dbReference type="SUPFAM" id="SSF57850">
    <property type="entry name" value="RING/U-box"/>
    <property type="match status" value="1"/>
</dbReference>
<proteinExistence type="predicted"/>
<sequence length="330" mass="37109">MSERNPENIVICIDTSRSMYRTDYQPNRMKSSIDAVKKLISERFAEDTSSAFAIIAFSDKPKKIIDFTNIKGQLFNAIDSLELSGKSSMGEALGLSIKLIISELRKIAAKIPRILVISDGNYTKMSIDPLKMARLAQGLNIKIDSFRLGELSTLNVLKRMSDITGGNYYYNNDAQTLLQSAHDLARSNIKTYGGGDSSLIENPAFLRKIAADLLRVQDLTKDQEQRVLQMKGLGDYKKCSICFSDTNPYTKSSFYISGRYCPNCQTPFHIHCLNSWAEAQKDKKMRLAGTVRCPHCFYLLKIPTEVSQAQKLTSLIKPRIKQKPAPKEPE</sequence>
<dbReference type="Gene3D" id="3.30.40.10">
    <property type="entry name" value="Zinc/RING finger domain, C3HC4 (zinc finger)"/>
    <property type="match status" value="1"/>
</dbReference>
<dbReference type="GO" id="GO:0006357">
    <property type="term" value="P:regulation of transcription by RNA polymerase II"/>
    <property type="evidence" value="ECO:0007669"/>
    <property type="project" value="TreeGrafter"/>
</dbReference>
<dbReference type="GO" id="GO:0005675">
    <property type="term" value="C:transcription factor TFIIH holo complex"/>
    <property type="evidence" value="ECO:0007669"/>
    <property type="project" value="TreeGrafter"/>
</dbReference>
<dbReference type="SUPFAM" id="SSF53300">
    <property type="entry name" value="vWA-like"/>
    <property type="match status" value="1"/>
</dbReference>
<dbReference type="InterPro" id="IPR002035">
    <property type="entry name" value="VWF_A"/>
</dbReference>
<reference evidence="2" key="1">
    <citation type="journal article" date="2014" name="Front. Microbiol.">
        <title>High frequency of phylogenetically diverse reductive dehalogenase-homologous genes in deep subseafloor sedimentary metagenomes.</title>
        <authorList>
            <person name="Kawai M."/>
            <person name="Futagami T."/>
            <person name="Toyoda A."/>
            <person name="Takaki Y."/>
            <person name="Nishi S."/>
            <person name="Hori S."/>
            <person name="Arai W."/>
            <person name="Tsubouchi T."/>
            <person name="Morono Y."/>
            <person name="Uchiyama I."/>
            <person name="Ito T."/>
            <person name="Fujiyama A."/>
            <person name="Inagaki F."/>
            <person name="Takami H."/>
        </authorList>
    </citation>
    <scope>NUCLEOTIDE SEQUENCE</scope>
    <source>
        <strain evidence="2">Expedition CK06-06</strain>
    </source>
</reference>
<dbReference type="PANTHER" id="PTHR12695">
    <property type="entry name" value="GENERAL TRANSCRIPTION FACTOR IIH SUBUNIT 2"/>
    <property type="match status" value="1"/>
</dbReference>
<dbReference type="SMART" id="SM00327">
    <property type="entry name" value="VWA"/>
    <property type="match status" value="1"/>
</dbReference>
<dbReference type="InterPro" id="IPR036465">
    <property type="entry name" value="vWFA_dom_sf"/>
</dbReference>